<evidence type="ECO:0000313" key="2">
    <source>
        <dbReference type="EMBL" id="EGF96954.1"/>
    </source>
</evidence>
<organism evidence="3">
    <name type="scientific">Melampsora larici-populina (strain 98AG31 / pathotype 3-4-7)</name>
    <name type="common">Poplar leaf rust fungus</name>
    <dbReference type="NCBI Taxonomy" id="747676"/>
    <lineage>
        <taxon>Eukaryota</taxon>
        <taxon>Fungi</taxon>
        <taxon>Dikarya</taxon>
        <taxon>Basidiomycota</taxon>
        <taxon>Pucciniomycotina</taxon>
        <taxon>Pucciniomycetes</taxon>
        <taxon>Pucciniales</taxon>
        <taxon>Melampsoraceae</taxon>
        <taxon>Melampsora</taxon>
    </lineage>
</organism>
<name>F4SEH2_MELLP</name>
<dbReference type="EMBL" id="GL883457">
    <property type="protein sequence ID" value="EGF96954.1"/>
    <property type="molecule type" value="Genomic_DNA"/>
</dbReference>
<proteinExistence type="predicted"/>
<evidence type="ECO:0000313" key="3">
    <source>
        <dbReference type="Proteomes" id="UP000001072"/>
    </source>
</evidence>
<dbReference type="Proteomes" id="UP000001072">
    <property type="component" value="Unassembled WGS sequence"/>
</dbReference>
<dbReference type="RefSeq" id="XP_007419776.1">
    <property type="nucleotide sequence ID" value="XM_007419714.1"/>
</dbReference>
<feature type="region of interest" description="Disordered" evidence="1">
    <location>
        <begin position="1"/>
        <end position="45"/>
    </location>
</feature>
<dbReference type="GeneID" id="18935835"/>
<reference evidence="3" key="1">
    <citation type="journal article" date="2011" name="Proc. Natl. Acad. Sci. U.S.A.">
        <title>Obligate biotrophy features unraveled by the genomic analysis of rust fungi.</title>
        <authorList>
            <person name="Duplessis S."/>
            <person name="Cuomo C.A."/>
            <person name="Lin Y.-C."/>
            <person name="Aerts A."/>
            <person name="Tisserant E."/>
            <person name="Veneault-Fourrey C."/>
            <person name="Joly D.L."/>
            <person name="Hacquard S."/>
            <person name="Amselem J."/>
            <person name="Cantarel B.L."/>
            <person name="Chiu R."/>
            <person name="Coutinho P.M."/>
            <person name="Feau N."/>
            <person name="Field M."/>
            <person name="Frey P."/>
            <person name="Gelhaye E."/>
            <person name="Goldberg J."/>
            <person name="Grabherr M.G."/>
            <person name="Kodira C.D."/>
            <person name="Kohler A."/>
            <person name="Kuees U."/>
            <person name="Lindquist E.A."/>
            <person name="Lucas S.M."/>
            <person name="Mago R."/>
            <person name="Mauceli E."/>
            <person name="Morin E."/>
            <person name="Murat C."/>
            <person name="Pangilinan J.L."/>
            <person name="Park R."/>
            <person name="Pearson M."/>
            <person name="Quesneville H."/>
            <person name="Rouhier N."/>
            <person name="Sakthikumar S."/>
            <person name="Salamov A.A."/>
            <person name="Schmutz J."/>
            <person name="Selles B."/>
            <person name="Shapiro H."/>
            <person name="Tanguay P."/>
            <person name="Tuskan G.A."/>
            <person name="Henrissat B."/>
            <person name="Van de Peer Y."/>
            <person name="Rouze P."/>
            <person name="Ellis J.G."/>
            <person name="Dodds P.N."/>
            <person name="Schein J.E."/>
            <person name="Zhong S."/>
            <person name="Hamelin R.C."/>
            <person name="Grigoriev I.V."/>
            <person name="Szabo L.J."/>
            <person name="Martin F."/>
        </authorList>
    </citation>
    <scope>NUCLEOTIDE SEQUENCE [LARGE SCALE GENOMIC DNA]</scope>
    <source>
        <strain evidence="3">98AG31 / pathotype 3-4-7</strain>
    </source>
</reference>
<protein>
    <submittedName>
        <fullName evidence="2">Uncharacterized protein</fullName>
    </submittedName>
</protein>
<keyword evidence="3" id="KW-1185">Reference proteome</keyword>
<gene>
    <name evidence="2" type="ORF">MELLADRAFT_91248</name>
</gene>
<sequence>MDISTGFDSHDSVGGPPISPAVLSKSKKRQAEPTEPDNLKPDACDADPCYPSKRYKENSTEAQMFPPLHVQASGAYNDRNFLLAAHRFGLLLCLHREQKSKSIPGYPDTNMVQVCLNLTQCYLNLKKAETAHEVLEDVWRPNRLLTIEVHIHFSRIYRDCILRRKIGASCKQTIKENLWNL</sequence>
<evidence type="ECO:0000256" key="1">
    <source>
        <dbReference type="SAM" id="MobiDB-lite"/>
    </source>
</evidence>
<dbReference type="HOGENOM" id="CLU_1489332_0_0_1"/>
<dbReference type="KEGG" id="mlr:MELLADRAFT_91248"/>
<dbReference type="InParanoid" id="F4SEH2"/>
<feature type="compositionally biased region" description="Basic and acidic residues" evidence="1">
    <location>
        <begin position="29"/>
        <end position="43"/>
    </location>
</feature>
<dbReference type="VEuPathDB" id="FungiDB:MELLADRAFT_91248"/>
<accession>F4SEH2</accession>
<dbReference type="AlphaFoldDB" id="F4SEH2"/>